<accession>A0A9J5W1A7</accession>
<dbReference type="Proteomes" id="UP000824120">
    <property type="component" value="Chromosome 12"/>
</dbReference>
<proteinExistence type="predicted"/>
<gene>
    <name evidence="1" type="ORF">H5410_058992</name>
</gene>
<dbReference type="AlphaFoldDB" id="A0A9J5W1A7"/>
<evidence type="ECO:0000313" key="2">
    <source>
        <dbReference type="Proteomes" id="UP000824120"/>
    </source>
</evidence>
<protein>
    <submittedName>
        <fullName evidence="1">Uncharacterized protein</fullName>
    </submittedName>
</protein>
<evidence type="ECO:0000313" key="1">
    <source>
        <dbReference type="EMBL" id="KAG5569226.1"/>
    </source>
</evidence>
<organism evidence="1 2">
    <name type="scientific">Solanum commersonii</name>
    <name type="common">Commerson's wild potato</name>
    <name type="synonym">Commerson's nightshade</name>
    <dbReference type="NCBI Taxonomy" id="4109"/>
    <lineage>
        <taxon>Eukaryota</taxon>
        <taxon>Viridiplantae</taxon>
        <taxon>Streptophyta</taxon>
        <taxon>Embryophyta</taxon>
        <taxon>Tracheophyta</taxon>
        <taxon>Spermatophyta</taxon>
        <taxon>Magnoliopsida</taxon>
        <taxon>eudicotyledons</taxon>
        <taxon>Gunneridae</taxon>
        <taxon>Pentapetalae</taxon>
        <taxon>asterids</taxon>
        <taxon>lamiids</taxon>
        <taxon>Solanales</taxon>
        <taxon>Solanaceae</taxon>
        <taxon>Solanoideae</taxon>
        <taxon>Solaneae</taxon>
        <taxon>Solanum</taxon>
    </lineage>
</organism>
<sequence length="79" mass="9331">MTRLQLLQSPILAEEHLMDHSFHIEGNKPMKLLLQRYKECSSWRLEKLSGISPEKELDEMSRYVSCFNLEIVEGIWPVK</sequence>
<keyword evidence="2" id="KW-1185">Reference proteome</keyword>
<reference evidence="1 2" key="1">
    <citation type="submission" date="2020-09" db="EMBL/GenBank/DDBJ databases">
        <title>De no assembly of potato wild relative species, Solanum commersonii.</title>
        <authorList>
            <person name="Cho K."/>
        </authorList>
    </citation>
    <scope>NUCLEOTIDE SEQUENCE [LARGE SCALE GENOMIC DNA]</scope>
    <source>
        <strain evidence="1">LZ3.2</strain>
        <tissue evidence="1">Leaf</tissue>
    </source>
</reference>
<name>A0A9J5W1A7_SOLCO</name>
<dbReference type="EMBL" id="JACXVP010000012">
    <property type="protein sequence ID" value="KAG5569226.1"/>
    <property type="molecule type" value="Genomic_DNA"/>
</dbReference>
<comment type="caution">
    <text evidence="1">The sequence shown here is derived from an EMBL/GenBank/DDBJ whole genome shotgun (WGS) entry which is preliminary data.</text>
</comment>